<dbReference type="PANTHER" id="PTHR48098">
    <property type="entry name" value="ENTEROCHELIN ESTERASE-RELATED"/>
    <property type="match status" value="1"/>
</dbReference>
<dbReference type="Pfam" id="PF00756">
    <property type="entry name" value="Esterase"/>
    <property type="match status" value="1"/>
</dbReference>
<dbReference type="RefSeq" id="WP_078686414.1">
    <property type="nucleotide sequence ID" value="NZ_FNWT01000001.1"/>
</dbReference>
<gene>
    <name evidence="2" type="ORF">SAMN05216447_101183</name>
</gene>
<dbReference type="Gene3D" id="3.40.50.1820">
    <property type="entry name" value="alpha/beta hydrolase"/>
    <property type="match status" value="1"/>
</dbReference>
<organism evidence="2 3">
    <name type="scientific">Parafannyhessea umbonata</name>
    <dbReference type="NCBI Taxonomy" id="604330"/>
    <lineage>
        <taxon>Bacteria</taxon>
        <taxon>Bacillati</taxon>
        <taxon>Actinomycetota</taxon>
        <taxon>Coriobacteriia</taxon>
        <taxon>Coriobacteriales</taxon>
        <taxon>Atopobiaceae</taxon>
        <taxon>Parafannyhessea</taxon>
    </lineage>
</organism>
<dbReference type="SUPFAM" id="SSF53474">
    <property type="entry name" value="alpha/beta-Hydrolases"/>
    <property type="match status" value="1"/>
</dbReference>
<dbReference type="Proteomes" id="UP000199135">
    <property type="component" value="Unassembled WGS sequence"/>
</dbReference>
<evidence type="ECO:0000313" key="2">
    <source>
        <dbReference type="EMBL" id="SEH37706.1"/>
    </source>
</evidence>
<dbReference type="InterPro" id="IPR029058">
    <property type="entry name" value="AB_hydrolase_fold"/>
</dbReference>
<feature type="compositionally biased region" description="Basic and acidic residues" evidence="1">
    <location>
        <begin position="286"/>
        <end position="296"/>
    </location>
</feature>
<evidence type="ECO:0000313" key="3">
    <source>
        <dbReference type="Proteomes" id="UP000199135"/>
    </source>
</evidence>
<feature type="compositionally biased region" description="Low complexity" evidence="1">
    <location>
        <begin position="297"/>
        <end position="336"/>
    </location>
</feature>
<sequence length="403" mass="42965">MKREQYQNHSTVLNQDMSMIAYGEGGIPVIAFQTEGASCNEFESVGMVDALADLIEGGQIQLFCVDGVDTQSWSAYDIDPEARAQRQEEYFSYVTSELLEEVQKVNGSTRRPLAIGCSLGANQAALAVLRRPDLFQGCIALSGLYRASRFFGSWMSPTLYDNDITTFLPNMPEDHEYVDLYSKRQLVFCVGQGEHEDVVDDLRQIDSQLSRLCASHWCDFWGFDVTHDWYWWKKQIAYFMPQVIDEVTKVTTAEKSAASASAAMPATAKATKKDAPKKAAAKTATKKVELKPEAKPASKAKATTAAKPAAKPASKAKATAATKPAAAKPTAAAAKPAAKHAAKAAAPAAKPAAAKPAAAAAKPAAKHAAKAAAPAAKPAAKPTAASKPTSVKSAKKGGSKKRK</sequence>
<feature type="region of interest" description="Disordered" evidence="1">
    <location>
        <begin position="258"/>
        <end position="403"/>
    </location>
</feature>
<name>A0A1H6HQD5_9ACTN</name>
<proteinExistence type="predicted"/>
<feature type="compositionally biased region" description="Low complexity" evidence="1">
    <location>
        <begin position="370"/>
        <end position="389"/>
    </location>
</feature>
<dbReference type="InterPro" id="IPR000801">
    <property type="entry name" value="Esterase-like"/>
</dbReference>
<dbReference type="PANTHER" id="PTHR48098:SF3">
    <property type="entry name" value="IRON(III) ENTEROBACTIN ESTERASE"/>
    <property type="match status" value="1"/>
</dbReference>
<dbReference type="EMBL" id="FNWT01000001">
    <property type="protein sequence ID" value="SEH37706.1"/>
    <property type="molecule type" value="Genomic_DNA"/>
</dbReference>
<feature type="compositionally biased region" description="Basic residues" evidence="1">
    <location>
        <begin position="393"/>
        <end position="403"/>
    </location>
</feature>
<feature type="compositionally biased region" description="Low complexity" evidence="1">
    <location>
        <begin position="343"/>
        <end position="363"/>
    </location>
</feature>
<reference evidence="2 3" key="1">
    <citation type="submission" date="2016-10" db="EMBL/GenBank/DDBJ databases">
        <authorList>
            <person name="Varghese N."/>
            <person name="Submissions S."/>
        </authorList>
    </citation>
    <scope>NUCLEOTIDE SEQUENCE [LARGE SCALE GENOMIC DNA]</scope>
    <source>
        <strain evidence="2 3">WCP15</strain>
    </source>
</reference>
<protein>
    <submittedName>
        <fullName evidence="2">Esterase/lipase superfamily enzyme</fullName>
    </submittedName>
</protein>
<dbReference type="InterPro" id="IPR050583">
    <property type="entry name" value="Mycobacterial_A85_antigen"/>
</dbReference>
<evidence type="ECO:0000256" key="1">
    <source>
        <dbReference type="SAM" id="MobiDB-lite"/>
    </source>
</evidence>
<accession>A0A1H6HQD5</accession>
<feature type="compositionally biased region" description="Low complexity" evidence="1">
    <location>
        <begin position="258"/>
        <end position="269"/>
    </location>
</feature>
<comment type="caution">
    <text evidence="2">The sequence shown here is derived from an EMBL/GenBank/DDBJ whole genome shotgun (WGS) entry which is preliminary data.</text>
</comment>
<keyword evidence="3" id="KW-1185">Reference proteome</keyword>